<dbReference type="InterPro" id="IPR015422">
    <property type="entry name" value="PyrdxlP-dep_Trfase_small"/>
</dbReference>
<protein>
    <submittedName>
        <fullName evidence="7">Histidinol-phosphate aminotransferase family protein</fullName>
    </submittedName>
</protein>
<dbReference type="Proteomes" id="UP000319771">
    <property type="component" value="Unassembled WGS sequence"/>
</dbReference>
<evidence type="ECO:0000256" key="2">
    <source>
        <dbReference type="ARBA" id="ARBA00022576"/>
    </source>
</evidence>
<keyword evidence="2 7" id="KW-0032">Aminotransferase</keyword>
<evidence type="ECO:0000256" key="3">
    <source>
        <dbReference type="ARBA" id="ARBA00022679"/>
    </source>
</evidence>
<dbReference type="GO" id="GO:0030170">
    <property type="term" value="F:pyridoxal phosphate binding"/>
    <property type="evidence" value="ECO:0007669"/>
    <property type="project" value="InterPro"/>
</dbReference>
<dbReference type="PANTHER" id="PTHR42885">
    <property type="entry name" value="HISTIDINOL-PHOSPHATE AMINOTRANSFERASE-RELATED"/>
    <property type="match status" value="1"/>
</dbReference>
<evidence type="ECO:0000256" key="5">
    <source>
        <dbReference type="RuleBase" id="RU003693"/>
    </source>
</evidence>
<sequence length="341" mass="34865">MTPRPPIAAAAATTAPAVLDLSDNTNLYGAPPAALRILREAAPDDATRYPSAYSDALRAALARSLGATPDQVTTGCGSDDVLDSAIRTFAAPGERIAFCDPTFSMIPVLAERNRLVQAPVPFTAGHDLDAEALLATGAPVIYLCSPNNPTGTAASGEAIARVLGGASGVVLMDEAYADFAAANVLGEATRRENLLVVRTLSKAFGLAGMRVGYGVGAPALIARVETARGPYKVGAAAERAATGVLTEDLEWVRERARLAVGDRARLIAALTVAGLRPLPSAANFVLVPVADAEACARRMLEAGVAVRAFAGLSGIGDAVRITVGPEPCGTRAVAALEEALA</sequence>
<evidence type="ECO:0000313" key="8">
    <source>
        <dbReference type="Proteomes" id="UP000319771"/>
    </source>
</evidence>
<keyword evidence="3 7" id="KW-0808">Transferase</keyword>
<evidence type="ECO:0000256" key="4">
    <source>
        <dbReference type="ARBA" id="ARBA00022898"/>
    </source>
</evidence>
<organism evidence="7 8">
    <name type="scientific">Eiseniibacteriota bacterium</name>
    <dbReference type="NCBI Taxonomy" id="2212470"/>
    <lineage>
        <taxon>Bacteria</taxon>
        <taxon>Candidatus Eiseniibacteriota</taxon>
    </lineage>
</organism>
<dbReference type="InterPro" id="IPR015421">
    <property type="entry name" value="PyrdxlP-dep_Trfase_major"/>
</dbReference>
<dbReference type="EMBL" id="VBPB01000323">
    <property type="protein sequence ID" value="TMQ69281.1"/>
    <property type="molecule type" value="Genomic_DNA"/>
</dbReference>
<evidence type="ECO:0000259" key="6">
    <source>
        <dbReference type="Pfam" id="PF00155"/>
    </source>
</evidence>
<comment type="similarity">
    <text evidence="5">Belongs to the class-II pyridoxal-phosphate-dependent aminotransferase family.</text>
</comment>
<dbReference type="InterPro" id="IPR001917">
    <property type="entry name" value="Aminotrans_II_pyridoxalP_BS"/>
</dbReference>
<evidence type="ECO:0000313" key="7">
    <source>
        <dbReference type="EMBL" id="TMQ69281.1"/>
    </source>
</evidence>
<name>A0A538U0F4_UNCEI</name>
<proteinExistence type="inferred from homology"/>
<dbReference type="Pfam" id="PF00155">
    <property type="entry name" value="Aminotran_1_2"/>
    <property type="match status" value="1"/>
</dbReference>
<dbReference type="InterPro" id="IPR004839">
    <property type="entry name" value="Aminotransferase_I/II_large"/>
</dbReference>
<dbReference type="InterPro" id="IPR015424">
    <property type="entry name" value="PyrdxlP-dep_Trfase"/>
</dbReference>
<keyword evidence="4 5" id="KW-0663">Pyridoxal phosphate</keyword>
<feature type="domain" description="Aminotransferase class I/classII large" evidence="6">
    <location>
        <begin position="18"/>
        <end position="326"/>
    </location>
</feature>
<dbReference type="PANTHER" id="PTHR42885:SF2">
    <property type="entry name" value="HISTIDINOL-PHOSPHATE AMINOTRANSFERASE"/>
    <property type="match status" value="1"/>
</dbReference>
<dbReference type="AlphaFoldDB" id="A0A538U0F4"/>
<reference evidence="7 8" key="1">
    <citation type="journal article" date="2019" name="Nat. Microbiol.">
        <title>Mediterranean grassland soil C-N compound turnover is dependent on rainfall and depth, and is mediated by genomically divergent microorganisms.</title>
        <authorList>
            <person name="Diamond S."/>
            <person name="Andeer P.F."/>
            <person name="Li Z."/>
            <person name="Crits-Christoph A."/>
            <person name="Burstein D."/>
            <person name="Anantharaman K."/>
            <person name="Lane K.R."/>
            <person name="Thomas B.C."/>
            <person name="Pan C."/>
            <person name="Northen T.R."/>
            <person name="Banfield J.F."/>
        </authorList>
    </citation>
    <scope>NUCLEOTIDE SEQUENCE [LARGE SCALE GENOMIC DNA]</scope>
    <source>
        <strain evidence="7">WS_11</strain>
    </source>
</reference>
<comment type="cofactor">
    <cofactor evidence="1 5">
        <name>pyridoxal 5'-phosphate</name>
        <dbReference type="ChEBI" id="CHEBI:597326"/>
    </cofactor>
</comment>
<dbReference type="SUPFAM" id="SSF53383">
    <property type="entry name" value="PLP-dependent transferases"/>
    <property type="match status" value="1"/>
</dbReference>
<accession>A0A538U0F4</accession>
<dbReference type="GO" id="GO:0008483">
    <property type="term" value="F:transaminase activity"/>
    <property type="evidence" value="ECO:0007669"/>
    <property type="project" value="UniProtKB-KW"/>
</dbReference>
<evidence type="ECO:0000256" key="1">
    <source>
        <dbReference type="ARBA" id="ARBA00001933"/>
    </source>
</evidence>
<dbReference type="PROSITE" id="PS00599">
    <property type="entry name" value="AA_TRANSFER_CLASS_2"/>
    <property type="match status" value="1"/>
</dbReference>
<dbReference type="Gene3D" id="3.40.640.10">
    <property type="entry name" value="Type I PLP-dependent aspartate aminotransferase-like (Major domain)"/>
    <property type="match status" value="1"/>
</dbReference>
<dbReference type="Gene3D" id="3.90.1150.10">
    <property type="entry name" value="Aspartate Aminotransferase, domain 1"/>
    <property type="match status" value="1"/>
</dbReference>
<gene>
    <name evidence="7" type="ORF">E6K81_15265</name>
</gene>
<comment type="caution">
    <text evidence="7">The sequence shown here is derived from an EMBL/GenBank/DDBJ whole genome shotgun (WGS) entry which is preliminary data.</text>
</comment>
<dbReference type="CDD" id="cd00609">
    <property type="entry name" value="AAT_like"/>
    <property type="match status" value="1"/>
</dbReference>